<accession>A0ABY7EM83</accession>
<reference evidence="2" key="1">
    <citation type="submission" date="2022-11" db="EMBL/GenBank/DDBJ databases">
        <title>Centuries of genome instability and evolution in soft-shell clam transmissible cancer (bioRxiv).</title>
        <authorList>
            <person name="Hart S.F.M."/>
            <person name="Yonemitsu M.A."/>
            <person name="Giersch R.M."/>
            <person name="Beal B.F."/>
            <person name="Arriagada G."/>
            <person name="Davis B.W."/>
            <person name="Ostrander E.A."/>
            <person name="Goff S.P."/>
            <person name="Metzger M.J."/>
        </authorList>
    </citation>
    <scope>NUCLEOTIDE SEQUENCE</scope>
    <source>
        <strain evidence="2">MELC-2E11</strain>
        <tissue evidence="2">Siphon/mantle</tissue>
    </source>
</reference>
<dbReference type="Proteomes" id="UP001164746">
    <property type="component" value="Chromosome 7"/>
</dbReference>
<evidence type="ECO:0000313" key="2">
    <source>
        <dbReference type="EMBL" id="WAR11107.1"/>
    </source>
</evidence>
<sequence>SYVQEAIEKESYFGPPMEMVEGDVEAALAKSDVVFQGEYATGLQDHMYIEPHAAVARLREGGEMEVTVTGQSIRHDQEAIAELLGIPNHKTTVRVKRLGQGSRPAWCYRGKSIWRLRERDTRCSEYIRW</sequence>
<feature type="non-terminal residue" evidence="2">
    <location>
        <position position="1"/>
    </location>
</feature>
<dbReference type="InterPro" id="IPR016208">
    <property type="entry name" value="Ald_Oxase/xanthine_DH-like"/>
</dbReference>
<dbReference type="Gene3D" id="3.30.365.10">
    <property type="entry name" value="Aldehyde oxidase/xanthine dehydrogenase, molybdopterin binding domain"/>
    <property type="match status" value="2"/>
</dbReference>
<evidence type="ECO:0000259" key="1">
    <source>
        <dbReference type="Pfam" id="PF02738"/>
    </source>
</evidence>
<dbReference type="PANTHER" id="PTHR45444">
    <property type="entry name" value="XANTHINE DEHYDROGENASE"/>
    <property type="match status" value="1"/>
</dbReference>
<keyword evidence="3" id="KW-1185">Reference proteome</keyword>
<feature type="domain" description="Aldehyde oxidase/xanthine dehydrogenase first molybdopterin binding" evidence="1">
    <location>
        <begin position="18"/>
        <end position="100"/>
    </location>
</feature>
<name>A0ABY7EM83_MYAAR</name>
<evidence type="ECO:0000313" key="3">
    <source>
        <dbReference type="Proteomes" id="UP001164746"/>
    </source>
</evidence>
<dbReference type="InterPro" id="IPR008274">
    <property type="entry name" value="AldOxase/xan_DH_MoCoBD1"/>
</dbReference>
<dbReference type="SUPFAM" id="SSF56003">
    <property type="entry name" value="Molybdenum cofactor-binding domain"/>
    <property type="match status" value="1"/>
</dbReference>
<gene>
    <name evidence="2" type="ORF">MAR_036183</name>
</gene>
<dbReference type="InterPro" id="IPR037165">
    <property type="entry name" value="AldOxase/xan_DH_Mopterin-bd_sf"/>
</dbReference>
<dbReference type="Pfam" id="PF02738">
    <property type="entry name" value="MoCoBD_1"/>
    <property type="match status" value="1"/>
</dbReference>
<protein>
    <submittedName>
        <fullName evidence="2">XDH-like protein</fullName>
    </submittedName>
</protein>
<feature type="non-terminal residue" evidence="2">
    <location>
        <position position="129"/>
    </location>
</feature>
<organism evidence="2 3">
    <name type="scientific">Mya arenaria</name>
    <name type="common">Soft-shell clam</name>
    <dbReference type="NCBI Taxonomy" id="6604"/>
    <lineage>
        <taxon>Eukaryota</taxon>
        <taxon>Metazoa</taxon>
        <taxon>Spiralia</taxon>
        <taxon>Lophotrochozoa</taxon>
        <taxon>Mollusca</taxon>
        <taxon>Bivalvia</taxon>
        <taxon>Autobranchia</taxon>
        <taxon>Heteroconchia</taxon>
        <taxon>Euheterodonta</taxon>
        <taxon>Imparidentia</taxon>
        <taxon>Neoheterodontei</taxon>
        <taxon>Myida</taxon>
        <taxon>Myoidea</taxon>
        <taxon>Myidae</taxon>
        <taxon>Mya</taxon>
    </lineage>
</organism>
<dbReference type="PANTHER" id="PTHR45444:SF3">
    <property type="entry name" value="XANTHINE DEHYDROGENASE"/>
    <property type="match status" value="1"/>
</dbReference>
<dbReference type="EMBL" id="CP111018">
    <property type="protein sequence ID" value="WAR11107.1"/>
    <property type="molecule type" value="Genomic_DNA"/>
</dbReference>
<proteinExistence type="predicted"/>